<protein>
    <recommendedName>
        <fullName evidence="4">Serine/threonine-protein phosphatase 4 regulatory subunit 2</fullName>
    </recommendedName>
</protein>
<dbReference type="GO" id="GO:0005634">
    <property type="term" value="C:nucleus"/>
    <property type="evidence" value="ECO:0007669"/>
    <property type="project" value="TreeGrafter"/>
</dbReference>
<dbReference type="EMBL" id="GEBQ01006066">
    <property type="protein sequence ID" value="JAT33911.1"/>
    <property type="molecule type" value="Transcribed_RNA"/>
</dbReference>
<gene>
    <name evidence="3" type="ORF">g.37390</name>
</gene>
<feature type="compositionally biased region" description="Polar residues" evidence="2">
    <location>
        <begin position="471"/>
        <end position="486"/>
    </location>
</feature>
<feature type="region of interest" description="Disordered" evidence="2">
    <location>
        <begin position="229"/>
        <end position="383"/>
    </location>
</feature>
<feature type="region of interest" description="Disordered" evidence="2">
    <location>
        <begin position="622"/>
        <end position="653"/>
    </location>
</feature>
<reference evidence="3" key="1">
    <citation type="submission" date="2015-11" db="EMBL/GenBank/DDBJ databases">
        <title>De novo transcriptome assembly of four potential Pierce s Disease insect vectors from Arizona vineyards.</title>
        <authorList>
            <person name="Tassone E.E."/>
        </authorList>
    </citation>
    <scope>NUCLEOTIDE SEQUENCE</scope>
</reference>
<dbReference type="Pfam" id="PF09184">
    <property type="entry name" value="PPP4R2"/>
    <property type="match status" value="1"/>
</dbReference>
<feature type="compositionally biased region" description="Acidic residues" evidence="2">
    <location>
        <begin position="347"/>
        <end position="356"/>
    </location>
</feature>
<feature type="compositionally biased region" description="Polar residues" evidence="2">
    <location>
        <begin position="229"/>
        <end position="246"/>
    </location>
</feature>
<evidence type="ECO:0000313" key="3">
    <source>
        <dbReference type="EMBL" id="JAT33911.1"/>
    </source>
</evidence>
<feature type="compositionally biased region" description="Polar residues" evidence="2">
    <location>
        <begin position="357"/>
        <end position="383"/>
    </location>
</feature>
<sequence length="653" mass="71897">MENAEEVMQLLEEFSKIKPKEIPQELENYLGYVAKTGDPVYQWSLIKHLFREKLLSVITDFYESTLTVELPPCPNVEPFNYERMKTSLLERFDTFSSAPYTVQRICELLIMPRKEYNRADKYMRAIEKNILVVSTREPGMGKRPLESDSQPETVLNGIPDMKSSESDGSLLHVPTDLPYLGAPPASNDITVETTETNVTASERVVLDTDGESKVLNSTADKLWTVQESASIAQEQSNSRTDTTDASVSAEEKCPEEKDCDTIDRPDLATIDSSSSNVSSESVDGECSLDTVTENESILPDSIHSSQEEPEVQPSLTQENDDIENNSDENEVSSTPVEASIEVPIIQEVEEPTDSEAEATNTSIVQESESDINSSSDVEINSSDRVIETDESKLITISEVTATKSDEVDLECNEITGTVVSPISPGSSSNLQADEVDQNININILEESEEPDSHPDSSNDVSEENKTHVIIESQQPEISSEADSISETNDEAVSESEGQNYFPESAPDQSNKEILCDNIAQVSSPGSDKIIEEECVVEASENPVLSSSSQEDNMVSGGPCLEDNLAKSTEEIQSTSDQVNEMYDQESREESVIHSVSNITPDSQQITTIEEINVDPSCEAEEEAMDVDDTSNQMMISECENEGEPMDQSDQIQS</sequence>
<evidence type="ECO:0000256" key="1">
    <source>
        <dbReference type="ARBA" id="ARBA00009207"/>
    </source>
</evidence>
<evidence type="ECO:0008006" key="4">
    <source>
        <dbReference type="Google" id="ProtNLM"/>
    </source>
</evidence>
<feature type="compositionally biased region" description="Polar residues" evidence="2">
    <location>
        <begin position="542"/>
        <end position="552"/>
    </location>
</feature>
<feature type="compositionally biased region" description="Acidic residues" evidence="2">
    <location>
        <begin position="318"/>
        <end position="330"/>
    </location>
</feature>
<evidence type="ECO:0000256" key="2">
    <source>
        <dbReference type="SAM" id="MobiDB-lite"/>
    </source>
</evidence>
<dbReference type="GO" id="GO:0019888">
    <property type="term" value="F:protein phosphatase regulator activity"/>
    <property type="evidence" value="ECO:0007669"/>
    <property type="project" value="InterPro"/>
</dbReference>
<dbReference type="GO" id="GO:0030289">
    <property type="term" value="C:protein phosphatase 4 complex"/>
    <property type="evidence" value="ECO:0007669"/>
    <property type="project" value="InterPro"/>
</dbReference>
<feature type="compositionally biased region" description="Basic and acidic residues" evidence="2">
    <location>
        <begin position="249"/>
        <end position="266"/>
    </location>
</feature>
<proteinExistence type="inferred from homology"/>
<dbReference type="InterPro" id="IPR015267">
    <property type="entry name" value="PPP4R2"/>
</dbReference>
<feature type="region of interest" description="Disordered" evidence="2">
    <location>
        <begin position="540"/>
        <end position="592"/>
    </location>
</feature>
<dbReference type="GO" id="GO:0005737">
    <property type="term" value="C:cytoplasm"/>
    <property type="evidence" value="ECO:0007669"/>
    <property type="project" value="TreeGrafter"/>
</dbReference>
<organism evidence="3">
    <name type="scientific">Graphocephala atropunctata</name>
    <dbReference type="NCBI Taxonomy" id="36148"/>
    <lineage>
        <taxon>Eukaryota</taxon>
        <taxon>Metazoa</taxon>
        <taxon>Ecdysozoa</taxon>
        <taxon>Arthropoda</taxon>
        <taxon>Hexapoda</taxon>
        <taxon>Insecta</taxon>
        <taxon>Pterygota</taxon>
        <taxon>Neoptera</taxon>
        <taxon>Paraneoptera</taxon>
        <taxon>Hemiptera</taxon>
        <taxon>Auchenorrhyncha</taxon>
        <taxon>Membracoidea</taxon>
        <taxon>Cicadellidae</taxon>
        <taxon>Cicadellinae</taxon>
        <taxon>Cicadellini</taxon>
        <taxon>Graphocephala</taxon>
    </lineage>
</organism>
<name>A0A1B6MDA2_9HEMI</name>
<dbReference type="AlphaFoldDB" id="A0A1B6MDA2"/>
<dbReference type="PANTHER" id="PTHR16487:SF0">
    <property type="entry name" value="PROTEIN PHOSPHATASE 4 REGULATORY SUBUNIT 2-RELATED"/>
    <property type="match status" value="1"/>
</dbReference>
<feature type="compositionally biased region" description="Low complexity" evidence="2">
    <location>
        <begin position="272"/>
        <end position="281"/>
    </location>
</feature>
<feature type="compositionally biased region" description="Basic and acidic residues" evidence="2">
    <location>
        <begin position="450"/>
        <end position="468"/>
    </location>
</feature>
<accession>A0A1B6MDA2</accession>
<comment type="similarity">
    <text evidence="1">Belongs to the PPP4R2 family.</text>
</comment>
<dbReference type="PANTHER" id="PTHR16487">
    <property type="entry name" value="PPP4R2-RELATED PROTEIN"/>
    <property type="match status" value="1"/>
</dbReference>
<feature type="region of interest" description="Disordered" evidence="2">
    <location>
        <begin position="442"/>
        <end position="509"/>
    </location>
</feature>